<dbReference type="AlphaFoldDB" id="A0A4Q0S4T7"/>
<evidence type="ECO:0000313" key="2">
    <source>
        <dbReference type="Proteomes" id="UP000289546"/>
    </source>
</evidence>
<gene>
    <name evidence="1" type="ORF">XH99_14215</name>
</gene>
<dbReference type="Gene3D" id="3.20.20.70">
    <property type="entry name" value="Aldolase class I"/>
    <property type="match status" value="1"/>
</dbReference>
<dbReference type="RefSeq" id="WP_245508945.1">
    <property type="nucleotide sequence ID" value="NZ_LBJQ01000073.1"/>
</dbReference>
<proteinExistence type="predicted"/>
<dbReference type="Proteomes" id="UP000289546">
    <property type="component" value="Unassembled WGS sequence"/>
</dbReference>
<dbReference type="InterPro" id="IPR013785">
    <property type="entry name" value="Aldolase_TIM"/>
</dbReference>
<sequence>MKAKVVSRLATDVSAAVNGSPLRIYAPSLRSLPEGSLLVMATLPVIDWNDCLLRDLRALSEKAGVHIYAAMVMIDPFACWEDFRDLLKAAEISGVVNFPPASIIEWPTAGAPLSPGREIELRRMEWFASLNFKTMFVAADGSEITVAERRLGSSLQGILHVREEDLAMRIEDEMELANAGQQELSIPQFSLSGAATFKETERKKRE</sequence>
<dbReference type="SUPFAM" id="SSF51621">
    <property type="entry name" value="Phosphoenolpyruvate/pyruvate domain"/>
    <property type="match status" value="1"/>
</dbReference>
<dbReference type="EMBL" id="LBJQ01000073">
    <property type="protein sequence ID" value="RXH28950.1"/>
    <property type="molecule type" value="Genomic_DNA"/>
</dbReference>
<name>A0A4Q0S4T7_9BRAD</name>
<reference evidence="1 2" key="1">
    <citation type="submission" date="2015-04" db="EMBL/GenBank/DDBJ databases">
        <title>Comparative genomics of rhizobia nodulating Arachis hypogaea in China.</title>
        <authorList>
            <person name="Li Y."/>
        </authorList>
    </citation>
    <scope>NUCLEOTIDE SEQUENCE [LARGE SCALE GENOMIC DNA]</scope>
    <source>
        <strain evidence="1 2">CCBAU 51757</strain>
    </source>
</reference>
<protein>
    <submittedName>
        <fullName evidence="1">Uncharacterized protein</fullName>
    </submittedName>
</protein>
<accession>A0A4Q0S4T7</accession>
<dbReference type="GO" id="GO:0003824">
    <property type="term" value="F:catalytic activity"/>
    <property type="evidence" value="ECO:0007669"/>
    <property type="project" value="InterPro"/>
</dbReference>
<dbReference type="InterPro" id="IPR015813">
    <property type="entry name" value="Pyrv/PenolPyrv_kinase-like_dom"/>
</dbReference>
<keyword evidence="2" id="KW-1185">Reference proteome</keyword>
<comment type="caution">
    <text evidence="1">The sequence shown here is derived from an EMBL/GenBank/DDBJ whole genome shotgun (WGS) entry which is preliminary data.</text>
</comment>
<evidence type="ECO:0000313" key="1">
    <source>
        <dbReference type="EMBL" id="RXH28950.1"/>
    </source>
</evidence>
<organism evidence="1 2">
    <name type="scientific">Bradyrhizobium nanningense</name>
    <dbReference type="NCBI Taxonomy" id="1325118"/>
    <lineage>
        <taxon>Bacteria</taxon>
        <taxon>Pseudomonadati</taxon>
        <taxon>Pseudomonadota</taxon>
        <taxon>Alphaproteobacteria</taxon>
        <taxon>Hyphomicrobiales</taxon>
        <taxon>Nitrobacteraceae</taxon>
        <taxon>Bradyrhizobium</taxon>
    </lineage>
</organism>